<evidence type="ECO:0000313" key="3">
    <source>
        <dbReference type="Proteomes" id="UP001291653"/>
    </source>
</evidence>
<protein>
    <submittedName>
        <fullName evidence="2">Helix-turn-helix domain-containing protein</fullName>
    </submittedName>
</protein>
<evidence type="ECO:0000313" key="2">
    <source>
        <dbReference type="EMBL" id="BDT39552.1"/>
    </source>
</evidence>
<dbReference type="AlphaFoldDB" id="A0AA86J3S6"/>
<dbReference type="InterPro" id="IPR011990">
    <property type="entry name" value="TPR-like_helical_dom_sf"/>
</dbReference>
<proteinExistence type="predicted"/>
<dbReference type="GO" id="GO:0003677">
    <property type="term" value="F:DNA binding"/>
    <property type="evidence" value="ECO:0007669"/>
    <property type="project" value="InterPro"/>
</dbReference>
<name>A0AA86J3S6_9ACTN</name>
<keyword evidence="2" id="KW-0614">Plasmid</keyword>
<dbReference type="RefSeq" id="WP_323451911.1">
    <property type="nucleotide sequence ID" value="NZ_LC735414.1"/>
</dbReference>
<reference evidence="2 3" key="1">
    <citation type="submission" date="2022-10" db="EMBL/GenBank/DDBJ databases">
        <title>Draft genome sequence of Streptomyces sp. YSPA8.</title>
        <authorList>
            <person name="Moriuchi R."/>
            <person name="Dohra H."/>
            <person name="Yamamura H."/>
            <person name="Kodani S."/>
        </authorList>
    </citation>
    <scope>NUCLEOTIDE SEQUENCE [LARGE SCALE GENOMIC DNA]</scope>
    <source>
        <strain evidence="2 3">YSPA8</strain>
        <plasmid evidence="2 3">pYSPA8-1</plasmid>
    </source>
</reference>
<gene>
    <name evidence="2" type="ORF">SYYSPA8_37170</name>
</gene>
<dbReference type="Proteomes" id="UP001291653">
    <property type="component" value="Plasmid pYSPA8-1"/>
</dbReference>
<evidence type="ECO:0000259" key="1">
    <source>
        <dbReference type="PROSITE" id="PS50943"/>
    </source>
</evidence>
<dbReference type="InterPro" id="IPR010982">
    <property type="entry name" value="Lambda_DNA-bd_dom_sf"/>
</dbReference>
<dbReference type="EMBL" id="LC735414">
    <property type="protein sequence ID" value="BDT39552.1"/>
    <property type="molecule type" value="Genomic_DNA"/>
</dbReference>
<dbReference type="CDD" id="cd00093">
    <property type="entry name" value="HTH_XRE"/>
    <property type="match status" value="1"/>
</dbReference>
<dbReference type="SUPFAM" id="SSF47413">
    <property type="entry name" value="lambda repressor-like DNA-binding domains"/>
    <property type="match status" value="1"/>
</dbReference>
<keyword evidence="3" id="KW-1185">Reference proteome</keyword>
<dbReference type="InterPro" id="IPR001387">
    <property type="entry name" value="Cro/C1-type_HTH"/>
</dbReference>
<dbReference type="Gene3D" id="1.25.40.10">
    <property type="entry name" value="Tetratricopeptide repeat domain"/>
    <property type="match status" value="1"/>
</dbReference>
<sequence>MHPGQPLRIGAAIREARQELGWTQKQLAHRVNELRGYESGGCSTNDVYRWESGRRTPMHWLPFLIKVLNIDVGALAEPSSPTLAEVAQPQEQESPVDRREFITASTGAIAGVPLDTSPTRGRRVGGADVARLRRGLVDLRRVDDYTGGAATYPLAVATIQRTETLLRRASYAPATEQQLLAVLAETHQFTAWTAFDAGKMDEAKQFARRASAAANQAGNTVLAASALSELSYLTASGDSPREAVQMARASLALAPVDALPAVRVVLADRLAWACARTGDASGVDRAVGLVDDLHDRRDAREDEEPDWVYWINRDESQIMAGRCWAELRYARRAVPTLESTTVPYDDAQAREAALYQCWLGGAHLDAGDVDQAVAAVTQAVTLARGTDSPRTDVWVSGILQRMQPHKNAPGVRQLLEYAGDA</sequence>
<dbReference type="Gene3D" id="1.10.260.40">
    <property type="entry name" value="lambda repressor-like DNA-binding domains"/>
    <property type="match status" value="1"/>
</dbReference>
<feature type="domain" description="HTH cro/C1-type" evidence="1">
    <location>
        <begin position="13"/>
        <end position="75"/>
    </location>
</feature>
<geneLocation type="plasmid" evidence="2 3">
    <name>pYSPA8-1</name>
</geneLocation>
<dbReference type="SMART" id="SM00530">
    <property type="entry name" value="HTH_XRE"/>
    <property type="match status" value="1"/>
</dbReference>
<dbReference type="PROSITE" id="PS50943">
    <property type="entry name" value="HTH_CROC1"/>
    <property type="match status" value="1"/>
</dbReference>
<dbReference type="SUPFAM" id="SSF48452">
    <property type="entry name" value="TPR-like"/>
    <property type="match status" value="1"/>
</dbReference>
<organism evidence="2 3">
    <name type="scientific">Streptomyces yaizuensis</name>
    <dbReference type="NCBI Taxonomy" id="2989713"/>
    <lineage>
        <taxon>Bacteria</taxon>
        <taxon>Bacillati</taxon>
        <taxon>Actinomycetota</taxon>
        <taxon>Actinomycetes</taxon>
        <taxon>Kitasatosporales</taxon>
        <taxon>Streptomycetaceae</taxon>
        <taxon>Streptomyces</taxon>
    </lineage>
</organism>
<accession>A0AA86J3S6</accession>